<dbReference type="EMBL" id="NPCC01000017">
    <property type="protein sequence ID" value="PAE88311.1"/>
    <property type="molecule type" value="Genomic_DNA"/>
</dbReference>
<dbReference type="Gene3D" id="3.90.1510.10">
    <property type="entry name" value="Glycerate kinase, domain 2"/>
    <property type="match status" value="1"/>
</dbReference>
<evidence type="ECO:0000313" key="6">
    <source>
        <dbReference type="Proteomes" id="UP000216207"/>
    </source>
</evidence>
<dbReference type="SUPFAM" id="SSF110738">
    <property type="entry name" value="Glycerate kinase I"/>
    <property type="match status" value="1"/>
</dbReference>
<comment type="caution">
    <text evidence="5">The sequence shown here is derived from an EMBL/GenBank/DDBJ whole genome shotgun (WGS) entry which is preliminary data.</text>
</comment>
<dbReference type="Pfam" id="PF02595">
    <property type="entry name" value="Gly_kinase"/>
    <property type="match status" value="1"/>
</dbReference>
<dbReference type="RefSeq" id="WP_095326812.1">
    <property type="nucleotide sequence ID" value="NZ_NPCC01000017.1"/>
</dbReference>
<name>A0A268NY67_SHOCL</name>
<evidence type="ECO:0000256" key="4">
    <source>
        <dbReference type="PIRNR" id="PIRNR006078"/>
    </source>
</evidence>
<dbReference type="PANTHER" id="PTHR21599:SF0">
    <property type="entry name" value="GLYCERATE KINASE"/>
    <property type="match status" value="1"/>
</dbReference>
<dbReference type="Gene3D" id="3.40.50.10350">
    <property type="entry name" value="Glycerate kinase, domain 1"/>
    <property type="match status" value="1"/>
</dbReference>
<reference evidence="5 6" key="1">
    <citation type="submission" date="2017-07" db="EMBL/GenBank/DDBJ databases">
        <title>Isolation and whole genome analysis of endospore-forming bacteria from heroin.</title>
        <authorList>
            <person name="Kalinowski J."/>
            <person name="Ahrens B."/>
            <person name="Al-Dilaimi A."/>
            <person name="Winkler A."/>
            <person name="Wibberg D."/>
            <person name="Schleenbecker U."/>
            <person name="Ruckert C."/>
            <person name="Wolfel R."/>
            <person name="Grass G."/>
        </authorList>
    </citation>
    <scope>NUCLEOTIDE SEQUENCE [LARGE SCALE GENOMIC DNA]</scope>
    <source>
        <strain evidence="5 6">7539</strain>
    </source>
</reference>
<dbReference type="AlphaFoldDB" id="A0A268NY67"/>
<proteinExistence type="inferred from homology"/>
<sequence length="384" mass="39727">MQKISIAPDSFKESLTALQAAQAIKAGFKRVFPHAIYECIPMADGGEGTVQSLADALGATIRTATVTGPLGNQVEAAYAFAKKEQIAVIEMAAASGLHLVPKDKRDPRKTTTFGTGELIKDALEQGAKRIILGLGGSATNDGGAGCAQALGIRLEDAEGKELQQGCSPLIKLARIRTETKHPLLADASLEIACDVDNPLLGAKGASAIYGPQKGATQEMIAEMERALTHYAAVIKQQLGKSVQHIAGAGAAGGLGAGLLAFFQPRIESGVTLVLEATGFHKRIAGSELVVTGEGRLDSQTPYGKTPIGVAKAAKAQQIPVIAVAGQLGDGYEAIFDHGIDAAFSLVPGAIPLDDAIANGAAYLEAVAEQIARTYALALENNRND</sequence>
<dbReference type="InterPro" id="IPR004381">
    <property type="entry name" value="Glycerate_kinase"/>
</dbReference>
<keyword evidence="3 4" id="KW-0418">Kinase</keyword>
<gene>
    <name evidence="5" type="ORF">CHH72_13615</name>
</gene>
<dbReference type="GO" id="GO:0008887">
    <property type="term" value="F:glycerate kinase activity"/>
    <property type="evidence" value="ECO:0007669"/>
    <property type="project" value="UniProtKB-UniRule"/>
</dbReference>
<evidence type="ECO:0000256" key="1">
    <source>
        <dbReference type="ARBA" id="ARBA00006284"/>
    </source>
</evidence>
<organism evidence="5 6">
    <name type="scientific">Shouchella clausii</name>
    <name type="common">Alkalihalobacillus clausii</name>
    <dbReference type="NCBI Taxonomy" id="79880"/>
    <lineage>
        <taxon>Bacteria</taxon>
        <taxon>Bacillati</taxon>
        <taxon>Bacillota</taxon>
        <taxon>Bacilli</taxon>
        <taxon>Bacillales</taxon>
        <taxon>Bacillaceae</taxon>
        <taxon>Shouchella</taxon>
    </lineage>
</organism>
<dbReference type="PANTHER" id="PTHR21599">
    <property type="entry name" value="GLYCERATE KINASE"/>
    <property type="match status" value="1"/>
</dbReference>
<dbReference type="InterPro" id="IPR018193">
    <property type="entry name" value="Glyc_kinase_flavodox-like_fold"/>
</dbReference>
<dbReference type="NCBIfam" id="TIGR00045">
    <property type="entry name" value="glycerate kinase"/>
    <property type="match status" value="1"/>
</dbReference>
<evidence type="ECO:0000256" key="3">
    <source>
        <dbReference type="ARBA" id="ARBA00022777"/>
    </source>
</evidence>
<accession>A0A268NY67</accession>
<keyword evidence="2 4" id="KW-0808">Transferase</keyword>
<protein>
    <submittedName>
        <fullName evidence="5">Glycerate kinase</fullName>
    </submittedName>
</protein>
<evidence type="ECO:0000313" key="5">
    <source>
        <dbReference type="EMBL" id="PAE88311.1"/>
    </source>
</evidence>
<dbReference type="Proteomes" id="UP000216207">
    <property type="component" value="Unassembled WGS sequence"/>
</dbReference>
<dbReference type="GO" id="GO:0031388">
    <property type="term" value="P:organic acid phosphorylation"/>
    <property type="evidence" value="ECO:0007669"/>
    <property type="project" value="UniProtKB-UniRule"/>
</dbReference>
<dbReference type="PIRSF" id="PIRSF006078">
    <property type="entry name" value="GlxK"/>
    <property type="match status" value="1"/>
</dbReference>
<dbReference type="InterPro" id="IPR018197">
    <property type="entry name" value="Glycerate_kinase_RE-like"/>
</dbReference>
<evidence type="ECO:0000256" key="2">
    <source>
        <dbReference type="ARBA" id="ARBA00022679"/>
    </source>
</evidence>
<dbReference type="InterPro" id="IPR036129">
    <property type="entry name" value="Glycerate_kinase_sf"/>
</dbReference>
<comment type="similarity">
    <text evidence="1 4">Belongs to the glycerate kinase type-1 family.</text>
</comment>